<dbReference type="GO" id="GO:0005524">
    <property type="term" value="F:ATP binding"/>
    <property type="evidence" value="ECO:0007669"/>
    <property type="project" value="UniProtKB-UniRule"/>
</dbReference>
<dbReference type="GO" id="GO:0006289">
    <property type="term" value="P:nucleotide-excision repair"/>
    <property type="evidence" value="ECO:0007669"/>
    <property type="project" value="UniProtKB-UniRule"/>
</dbReference>
<dbReference type="Gene3D" id="1.20.1580.10">
    <property type="entry name" value="ABC transporter ATPase like domain"/>
    <property type="match status" value="3"/>
</dbReference>
<evidence type="ECO:0000256" key="13">
    <source>
        <dbReference type="ARBA" id="ARBA00023204"/>
    </source>
</evidence>
<comment type="subcellular location">
    <subcellularLocation>
        <location evidence="1 17">Cytoplasm</location>
    </subcellularLocation>
</comment>
<evidence type="ECO:0000256" key="18">
    <source>
        <dbReference type="SAM" id="MobiDB-lite"/>
    </source>
</evidence>
<dbReference type="PANTHER" id="PTHR43152">
    <property type="entry name" value="UVRABC SYSTEM PROTEIN A"/>
    <property type="match status" value="1"/>
</dbReference>
<dbReference type="RefSeq" id="WP_073547638.1">
    <property type="nucleotide sequence ID" value="NZ_CAWMVK010000001.1"/>
</dbReference>
<dbReference type="PANTHER" id="PTHR43152:SF3">
    <property type="entry name" value="UVRABC SYSTEM PROTEIN A"/>
    <property type="match status" value="1"/>
</dbReference>
<dbReference type="GO" id="GO:0009380">
    <property type="term" value="C:excinuclease repair complex"/>
    <property type="evidence" value="ECO:0007669"/>
    <property type="project" value="InterPro"/>
</dbReference>
<dbReference type="InterPro" id="IPR004602">
    <property type="entry name" value="UvrA"/>
</dbReference>
<dbReference type="GO" id="GO:0009432">
    <property type="term" value="P:SOS response"/>
    <property type="evidence" value="ECO:0007669"/>
    <property type="project" value="UniProtKB-UniRule"/>
</dbReference>
<reference evidence="20 21" key="1">
    <citation type="submission" date="2016-11" db="EMBL/GenBank/DDBJ databases">
        <title>Draft Genome Sequences of Nine Cyanobacterial Strains from Diverse Habitats.</title>
        <authorList>
            <person name="Zhu T."/>
            <person name="Hou S."/>
            <person name="Lu X."/>
            <person name="Hess W.R."/>
        </authorList>
    </citation>
    <scope>NUCLEOTIDE SEQUENCE [LARGE SCALE GENOMIC DNA]</scope>
    <source>
        <strain evidence="20 21">5.2 s.c.1</strain>
    </source>
</reference>
<keyword evidence="10 17" id="KW-0067">ATP-binding</keyword>
<comment type="function">
    <text evidence="17">The UvrABC repair system catalyzes the recognition and processing of DNA lesions. UvrA is an ATPase and a DNA-binding protein. A damage recognition complex composed of 2 UvrA and 2 UvrB subunits scans DNA for abnormalities. When the presence of a lesion has been verified by UvrB, the UvrA molecules dissociate.</text>
</comment>
<dbReference type="Pfam" id="PF17755">
    <property type="entry name" value="UvrA_DNA-bind"/>
    <property type="match status" value="1"/>
</dbReference>
<dbReference type="NCBIfam" id="TIGR00630">
    <property type="entry name" value="uvra"/>
    <property type="match status" value="1"/>
</dbReference>
<keyword evidence="3 17" id="KW-0479">Metal-binding</keyword>
<keyword evidence="5 17" id="KW-0547">Nucleotide-binding</keyword>
<dbReference type="GO" id="GO:0003677">
    <property type="term" value="F:DNA binding"/>
    <property type="evidence" value="ECO:0007669"/>
    <property type="project" value="UniProtKB-UniRule"/>
</dbReference>
<keyword evidence="7 17" id="KW-0228">DNA excision</keyword>
<gene>
    <name evidence="17" type="primary">uvrA</name>
    <name evidence="20" type="ORF">NIES1031_00665</name>
</gene>
<organism evidence="20 21">
    <name type="scientific">Chroogloeocystis siderophila 5.2 s.c.1</name>
    <dbReference type="NCBI Taxonomy" id="247279"/>
    <lineage>
        <taxon>Bacteria</taxon>
        <taxon>Bacillati</taxon>
        <taxon>Cyanobacteriota</taxon>
        <taxon>Cyanophyceae</taxon>
        <taxon>Oscillatoriophycideae</taxon>
        <taxon>Chroococcales</taxon>
        <taxon>Chroococcaceae</taxon>
        <taxon>Chroogloeocystis</taxon>
    </lineage>
</organism>
<keyword evidence="8 17" id="KW-0863">Zinc-finger</keyword>
<protein>
    <recommendedName>
        <fullName evidence="15 17">UvrABC system protein A</fullName>
        <shortName evidence="17">UvrA protein</shortName>
    </recommendedName>
    <alternativeName>
        <fullName evidence="16 17">Excinuclease ABC subunit A</fullName>
    </alternativeName>
</protein>
<evidence type="ECO:0000313" key="20">
    <source>
        <dbReference type="EMBL" id="OKH29149.1"/>
    </source>
</evidence>
<dbReference type="InterPro" id="IPR027417">
    <property type="entry name" value="P-loop_NTPase"/>
</dbReference>
<evidence type="ECO:0000256" key="9">
    <source>
        <dbReference type="ARBA" id="ARBA00022833"/>
    </source>
</evidence>
<sequence length="988" mass="109399">MSHPAETLDTLNANGNRPLGVNRASQNTIRIRGARQHNLKNIDLELPRDRLIVFTGVSGSGKSSLAFDTIFAEGQRRYVESLSAYARQFLGQLDKPDVEAIEGLSPAISIDQKSTSHNPRSTVGTVTEIYDYLRLLFGRAGKPHCPICDRSIAPQTIDEMSDRIMELPDRTRFQILAPVVRGKKGTHRKLLSSLASEGFARVRIDGEVRELSDSIELDKNQTHNIEVVIDRLIKKSGIQERLTDSLTTCLRRSEGIAVIEILDRAEADNNVVMHPTATQMKAVEDSTAYVTSPLEKEIVFSENFACPEHGAVMEELSPRLFSFNSPYGACPHCHGLGNLRTFSPELVVPDPAQPVYAAIAPWSEKDNSYYLSLLYSVGQAFGFEIKTLWKHLTPEQQHVILQGAEQPIWNHDRNDYRRYAGVIPILQRQYNDASELIKQKLEQYLVYQPCEVCQGQRLKPEALAVRLGQYRILDLTGVSIRDCQQRIHNLKLSDRQMQIADLVLREIKARLQFLLDVGLDYLTLDRPAMTLSGGEAQRIRLATQIGSGLTGVLYVLDEPSIGLHQRDNGRLLRTLTRLRDLGNTLIVVEHDEETIRAADHVVDIGPGAGIHGGNIIAQGDLQALLEAKDSLTGAYLSGRQAIATPAQRREGNGRSLVMKNAHRNNLRNIDVKIPLGKLVCVTGVSGSGKSTLINELLYPALQHHLTRKVPFPQQIDAVEGLDAVDKAIVIDQSPIGRTPRSNPATYTGVFDAIRDVFSQTIEAKARGYKPGQFSFNVKGGRCEACGGQGVNVIEMNFLPDVYVQCEVCKGARYNRETLQVKYKGKSIADVLDMTVEESLEVFQNIPKAFTRLQTLVDVGLGYIKLGQPATTLSGGEAQRVKLATELSRRATGKTLYLIDEPTTGLSFYDVHKLLDVLQRLVDKGNSILVIEHNLDVIRCSDWIIDLGPEGGDKGGELVAAGTPESVAENSQSYTGQYIKQVLQQYPSK</sequence>
<feature type="region of interest" description="Disordered" evidence="18">
    <location>
        <begin position="1"/>
        <end position="21"/>
    </location>
</feature>
<keyword evidence="2 17" id="KW-0963">Cytoplasm</keyword>
<evidence type="ECO:0000256" key="11">
    <source>
        <dbReference type="ARBA" id="ARBA00022881"/>
    </source>
</evidence>
<feature type="zinc finger region" description="C4-type" evidence="17">
    <location>
        <begin position="306"/>
        <end position="333"/>
    </location>
</feature>
<evidence type="ECO:0000256" key="17">
    <source>
        <dbReference type="HAMAP-Rule" id="MF_00205"/>
    </source>
</evidence>
<evidence type="ECO:0000256" key="7">
    <source>
        <dbReference type="ARBA" id="ARBA00022769"/>
    </source>
</evidence>
<feature type="binding site" evidence="17">
    <location>
        <begin position="56"/>
        <end position="63"/>
    </location>
    <ligand>
        <name>ATP</name>
        <dbReference type="ChEBI" id="CHEBI:30616"/>
    </ligand>
</feature>
<dbReference type="InterPro" id="IPR041102">
    <property type="entry name" value="UvrA_inter"/>
</dbReference>
<keyword evidence="6 17" id="KW-0227">DNA damage</keyword>
<evidence type="ECO:0000256" key="12">
    <source>
        <dbReference type="ARBA" id="ARBA00023125"/>
    </source>
</evidence>
<dbReference type="EMBL" id="MRCC01000001">
    <property type="protein sequence ID" value="OKH29149.1"/>
    <property type="molecule type" value="Genomic_DNA"/>
</dbReference>
<dbReference type="FunFam" id="1.20.1580.10:FF:000002">
    <property type="entry name" value="UvrABC system protein A"/>
    <property type="match status" value="1"/>
</dbReference>
<keyword evidence="21" id="KW-1185">Reference proteome</keyword>
<dbReference type="OrthoDB" id="9809851at2"/>
<evidence type="ECO:0000256" key="2">
    <source>
        <dbReference type="ARBA" id="ARBA00022490"/>
    </source>
</evidence>
<dbReference type="GO" id="GO:0008270">
    <property type="term" value="F:zinc ion binding"/>
    <property type="evidence" value="ECO:0007669"/>
    <property type="project" value="UniProtKB-UniRule"/>
</dbReference>
<evidence type="ECO:0000256" key="1">
    <source>
        <dbReference type="ARBA" id="ARBA00004496"/>
    </source>
</evidence>
<dbReference type="Pfam" id="PF17760">
    <property type="entry name" value="UvrA_inter"/>
    <property type="match status" value="1"/>
</dbReference>
<evidence type="ECO:0000256" key="15">
    <source>
        <dbReference type="ARBA" id="ARBA00039316"/>
    </source>
</evidence>
<evidence type="ECO:0000256" key="3">
    <source>
        <dbReference type="ARBA" id="ARBA00022723"/>
    </source>
</evidence>
<dbReference type="Gene3D" id="3.40.50.300">
    <property type="entry name" value="P-loop containing nucleotide triphosphate hydrolases"/>
    <property type="match status" value="3"/>
</dbReference>
<evidence type="ECO:0000256" key="8">
    <source>
        <dbReference type="ARBA" id="ARBA00022771"/>
    </source>
</evidence>
<evidence type="ECO:0000256" key="14">
    <source>
        <dbReference type="ARBA" id="ARBA00038000"/>
    </source>
</evidence>
<dbReference type="HAMAP" id="MF_00205">
    <property type="entry name" value="UvrA"/>
    <property type="match status" value="1"/>
</dbReference>
<dbReference type="NCBIfam" id="NF001503">
    <property type="entry name" value="PRK00349.1"/>
    <property type="match status" value="1"/>
</dbReference>
<proteinExistence type="inferred from homology"/>
<dbReference type="Proteomes" id="UP000185984">
    <property type="component" value="Unassembled WGS sequence"/>
</dbReference>
<comment type="similarity">
    <text evidence="14 17">Belongs to the ABC transporter superfamily. UvrA family.</text>
</comment>
<evidence type="ECO:0000256" key="10">
    <source>
        <dbReference type="ARBA" id="ARBA00022840"/>
    </source>
</evidence>
<comment type="subunit">
    <text evidence="17">Forms a heterotetramer with UvrB during the search for lesions.</text>
</comment>
<dbReference type="GO" id="GO:0009381">
    <property type="term" value="F:excinuclease ABC activity"/>
    <property type="evidence" value="ECO:0007669"/>
    <property type="project" value="UniProtKB-UniRule"/>
</dbReference>
<evidence type="ECO:0000256" key="4">
    <source>
        <dbReference type="ARBA" id="ARBA00022737"/>
    </source>
</evidence>
<feature type="zinc finger region" description="C4-type" evidence="17">
    <location>
        <begin position="782"/>
        <end position="808"/>
    </location>
</feature>
<keyword evidence="17" id="KW-0742">SOS response</keyword>
<keyword evidence="4 17" id="KW-0677">Repeat</keyword>
<dbReference type="CDD" id="cd03270">
    <property type="entry name" value="ABC_UvrA_I"/>
    <property type="match status" value="1"/>
</dbReference>
<dbReference type="GO" id="GO:0016887">
    <property type="term" value="F:ATP hydrolysis activity"/>
    <property type="evidence" value="ECO:0007669"/>
    <property type="project" value="InterPro"/>
</dbReference>
<dbReference type="PROSITE" id="PS50893">
    <property type="entry name" value="ABC_TRANSPORTER_2"/>
    <property type="match status" value="1"/>
</dbReference>
<evidence type="ECO:0000259" key="19">
    <source>
        <dbReference type="PROSITE" id="PS50893"/>
    </source>
</evidence>
<evidence type="ECO:0000256" key="16">
    <source>
        <dbReference type="ARBA" id="ARBA00042156"/>
    </source>
</evidence>
<dbReference type="Gene3D" id="3.30.190.20">
    <property type="match status" value="1"/>
</dbReference>
<dbReference type="GO" id="GO:0005737">
    <property type="term" value="C:cytoplasm"/>
    <property type="evidence" value="ECO:0007669"/>
    <property type="project" value="UniProtKB-SubCell"/>
</dbReference>
<feature type="binding site" evidence="17">
    <location>
        <begin position="683"/>
        <end position="690"/>
    </location>
    <ligand>
        <name>ATP</name>
        <dbReference type="ChEBI" id="CHEBI:30616"/>
    </ligand>
</feature>
<dbReference type="STRING" id="247279.NIES1031_00665"/>
<dbReference type="InterPro" id="IPR003439">
    <property type="entry name" value="ABC_transporter-like_ATP-bd"/>
</dbReference>
<keyword evidence="13 17" id="KW-0234">DNA repair</keyword>
<dbReference type="SUPFAM" id="SSF52540">
    <property type="entry name" value="P-loop containing nucleoside triphosphate hydrolases"/>
    <property type="match status" value="2"/>
</dbReference>
<evidence type="ECO:0000256" key="6">
    <source>
        <dbReference type="ARBA" id="ARBA00022763"/>
    </source>
</evidence>
<dbReference type="Gene3D" id="1.10.8.280">
    <property type="entry name" value="ABC transporter ATPase domain-like"/>
    <property type="match status" value="1"/>
</dbReference>
<dbReference type="InterPro" id="IPR041552">
    <property type="entry name" value="UvrA_DNA-bd"/>
</dbReference>
<keyword evidence="11 17" id="KW-0267">Excision nuclease</keyword>
<comment type="caution">
    <text evidence="20">The sequence shown here is derived from an EMBL/GenBank/DDBJ whole genome shotgun (WGS) entry which is preliminary data.</text>
</comment>
<dbReference type="PROSITE" id="PS00211">
    <property type="entry name" value="ABC_TRANSPORTER_1"/>
    <property type="match status" value="2"/>
</dbReference>
<name>A0A1U7HZS9_9CHRO</name>
<feature type="domain" description="ABC transporter" evidence="19">
    <location>
        <begin position="651"/>
        <end position="979"/>
    </location>
</feature>
<evidence type="ECO:0000313" key="21">
    <source>
        <dbReference type="Proteomes" id="UP000185984"/>
    </source>
</evidence>
<dbReference type="AlphaFoldDB" id="A0A1U7HZS9"/>
<accession>A0A1U7HZS9</accession>
<keyword evidence="9 17" id="KW-0862">Zinc</keyword>
<dbReference type="CDD" id="cd03271">
    <property type="entry name" value="ABC_UvrA_II"/>
    <property type="match status" value="1"/>
</dbReference>
<keyword evidence="12 17" id="KW-0238">DNA-binding</keyword>
<dbReference type="InterPro" id="IPR017871">
    <property type="entry name" value="ABC_transporter-like_CS"/>
</dbReference>
<evidence type="ECO:0000256" key="5">
    <source>
        <dbReference type="ARBA" id="ARBA00022741"/>
    </source>
</evidence>